<dbReference type="Proteomes" id="UP001652620">
    <property type="component" value="Chromosome 4"/>
</dbReference>
<dbReference type="GO" id="GO:0005840">
    <property type="term" value="C:ribosome"/>
    <property type="evidence" value="ECO:0007669"/>
    <property type="project" value="UniProtKB-KW"/>
</dbReference>
<evidence type="ECO:0000256" key="3">
    <source>
        <dbReference type="ARBA" id="ARBA00023274"/>
    </source>
</evidence>
<evidence type="ECO:0000256" key="2">
    <source>
        <dbReference type="ARBA" id="ARBA00022980"/>
    </source>
</evidence>
<evidence type="ECO:0000313" key="9">
    <source>
        <dbReference type="RefSeq" id="XP_011212075.1"/>
    </source>
</evidence>
<dbReference type="GO" id="GO:1990904">
    <property type="term" value="C:ribonucleoprotein complex"/>
    <property type="evidence" value="ECO:0007669"/>
    <property type="project" value="UniProtKB-KW"/>
</dbReference>
<keyword evidence="8" id="KW-1185">Reference proteome</keyword>
<dbReference type="Pfam" id="PF01776">
    <property type="entry name" value="Ribosomal_L22e"/>
    <property type="match status" value="1"/>
</dbReference>
<dbReference type="CTD" id="6146"/>
<accession>A0A034WEL4</accession>
<proteinExistence type="inferred from homology"/>
<feature type="compositionally biased region" description="Low complexity" evidence="6">
    <location>
        <begin position="64"/>
        <end position="73"/>
    </location>
</feature>
<evidence type="ECO:0000256" key="5">
    <source>
        <dbReference type="ARBA" id="ARBA00041214"/>
    </source>
</evidence>
<dbReference type="InterPro" id="IPR002671">
    <property type="entry name" value="Ribosomal_eL22"/>
</dbReference>
<evidence type="ECO:0000313" key="8">
    <source>
        <dbReference type="Proteomes" id="UP001652620"/>
    </source>
</evidence>
<dbReference type="Gene3D" id="3.30.1360.210">
    <property type="match status" value="1"/>
</dbReference>
<dbReference type="KEGG" id="bdr:105232157"/>
<feature type="compositionally biased region" description="Basic and acidic residues" evidence="6">
    <location>
        <begin position="53"/>
        <end position="63"/>
    </location>
</feature>
<dbReference type="OMA" id="AEDHIMD"/>
<evidence type="ECO:0000256" key="1">
    <source>
        <dbReference type="ARBA" id="ARBA00007817"/>
    </source>
</evidence>
<feature type="region of interest" description="Disordered" evidence="6">
    <location>
        <begin position="1"/>
        <end position="137"/>
    </location>
</feature>
<dbReference type="PANTHER" id="PTHR10064">
    <property type="entry name" value="60S RIBOSOMAL PROTEIN L22"/>
    <property type="match status" value="1"/>
</dbReference>
<dbReference type="InterPro" id="IPR038526">
    <property type="entry name" value="Ribosomal_eL22_sf"/>
</dbReference>
<name>A0A034WEL4_BACDO</name>
<comment type="similarity">
    <text evidence="1">Belongs to the eukaryotic ribosomal protein eL22 family.</text>
</comment>
<keyword evidence="2 7" id="KW-0689">Ribosomal protein</keyword>
<feature type="compositionally biased region" description="Low complexity" evidence="6">
    <location>
        <begin position="103"/>
        <end position="137"/>
    </location>
</feature>
<protein>
    <recommendedName>
        <fullName evidence="4">Large ribosomal subunit protein eL22</fullName>
    </recommendedName>
    <alternativeName>
        <fullName evidence="5">60S ribosomal protein L22</fullName>
    </alternativeName>
</protein>
<evidence type="ECO:0000313" key="7">
    <source>
        <dbReference type="EMBL" id="JAC54031.1"/>
    </source>
</evidence>
<keyword evidence="3" id="KW-0687">Ribonucleoprotein</keyword>
<organism evidence="7">
    <name type="scientific">Bactrocera dorsalis</name>
    <name type="common">Oriental fruit fly</name>
    <name type="synonym">Dacus dorsalis</name>
    <dbReference type="NCBI Taxonomy" id="27457"/>
    <lineage>
        <taxon>Eukaryota</taxon>
        <taxon>Metazoa</taxon>
        <taxon>Ecdysozoa</taxon>
        <taxon>Arthropoda</taxon>
        <taxon>Hexapoda</taxon>
        <taxon>Insecta</taxon>
        <taxon>Pterygota</taxon>
        <taxon>Neoptera</taxon>
        <taxon>Endopterygota</taxon>
        <taxon>Diptera</taxon>
        <taxon>Brachycera</taxon>
        <taxon>Muscomorpha</taxon>
        <taxon>Tephritoidea</taxon>
        <taxon>Tephritidae</taxon>
        <taxon>Bactrocera</taxon>
        <taxon>Bactrocera</taxon>
    </lineage>
</organism>
<reference evidence="9" key="2">
    <citation type="submission" date="2025-04" db="UniProtKB">
        <authorList>
            <consortium name="RefSeq"/>
        </authorList>
    </citation>
    <scope>IDENTIFICATION</scope>
    <source>
        <strain evidence="9">Punador</strain>
    </source>
</reference>
<feature type="compositionally biased region" description="Basic and acidic residues" evidence="6">
    <location>
        <begin position="8"/>
        <end position="22"/>
    </location>
</feature>
<evidence type="ECO:0000256" key="6">
    <source>
        <dbReference type="SAM" id="MobiDB-lite"/>
    </source>
</evidence>
<evidence type="ECO:0000256" key="4">
    <source>
        <dbReference type="ARBA" id="ARBA00040613"/>
    </source>
</evidence>
<dbReference type="OrthoDB" id="10259820at2759"/>
<dbReference type="FunFam" id="3.30.1360.210:FF:000001">
    <property type="entry name" value="60S ribosomal protein L22 1"/>
    <property type="match status" value="1"/>
</dbReference>
<sequence>MAPTAKTNKGDKSAAKPAEKKAAPAAATAAKGKVEKPKAEAKPATAAAKNVKKAPEAAKEVKAAAKPVAAKPAPAKDAKKAAPAAAAPKKDAKAAPAKDAKKAAPAAAKPAAAAPAKKAEPAKAAVPAAAPAEKPKAPVLKAVKPQRKSVSAAAATAAGKVTKKNVLRGKGLKKKKVSLRFGIDCTNIAEDNIMDVADFEKYIKARLKVNGKVNNLGNNVTFERLKMKLYVNSDVHFSKAYLKYLTKRYLKKNSLRDWIRVVSNDKDSYELRYFRISSNDDEDEDAE</sequence>
<dbReference type="EMBL" id="GAKP01004921">
    <property type="protein sequence ID" value="JAC54031.1"/>
    <property type="molecule type" value="Transcribed_RNA"/>
</dbReference>
<dbReference type="GO" id="GO:0005737">
    <property type="term" value="C:cytoplasm"/>
    <property type="evidence" value="ECO:0007669"/>
    <property type="project" value="UniProtKB-ARBA"/>
</dbReference>
<dbReference type="GO" id="GO:0002181">
    <property type="term" value="P:cytoplasmic translation"/>
    <property type="evidence" value="ECO:0007669"/>
    <property type="project" value="TreeGrafter"/>
</dbReference>
<gene>
    <name evidence="7" type="primary">RL22</name>
    <name evidence="9" type="synonym">LOC105232157</name>
</gene>
<feature type="compositionally biased region" description="Basic and acidic residues" evidence="6">
    <location>
        <begin position="88"/>
        <end position="102"/>
    </location>
</feature>
<dbReference type="RefSeq" id="XP_011212075.1">
    <property type="nucleotide sequence ID" value="XM_011213773.3"/>
</dbReference>
<dbReference type="AlphaFoldDB" id="A0A034WEL4"/>
<dbReference type="PANTHER" id="PTHR10064:SF0">
    <property type="entry name" value="FI24544P1-RELATED"/>
    <property type="match status" value="1"/>
</dbReference>
<dbReference type="GO" id="GO:0003735">
    <property type="term" value="F:structural constituent of ribosome"/>
    <property type="evidence" value="ECO:0007669"/>
    <property type="project" value="InterPro"/>
</dbReference>
<dbReference type="GeneID" id="105232157"/>
<dbReference type="GO" id="GO:0003723">
    <property type="term" value="F:RNA binding"/>
    <property type="evidence" value="ECO:0007669"/>
    <property type="project" value="TreeGrafter"/>
</dbReference>
<reference evidence="7" key="1">
    <citation type="journal article" date="2014" name="BMC Genomics">
        <title>Characterizing the developmental transcriptome of the oriental fruit fly, Bactrocera dorsalis (Diptera: Tephritidae) through comparative genomic analysis with Drosophila melanogaster utilizing modENCODE datasets.</title>
        <authorList>
            <person name="Geib S.M."/>
            <person name="Calla B."/>
            <person name="Hall B."/>
            <person name="Hou S."/>
            <person name="Manoukis N.C."/>
        </authorList>
    </citation>
    <scope>NUCLEOTIDE SEQUENCE</scope>
    <source>
        <strain evidence="7">Punador</strain>
    </source>
</reference>
<feature type="compositionally biased region" description="Basic and acidic residues" evidence="6">
    <location>
        <begin position="32"/>
        <end position="41"/>
    </location>
</feature>